<dbReference type="CDD" id="cd00590">
    <property type="entry name" value="RRM_SF"/>
    <property type="match status" value="1"/>
</dbReference>
<feature type="domain" description="RRM" evidence="11">
    <location>
        <begin position="811"/>
        <end position="887"/>
    </location>
</feature>
<feature type="region of interest" description="Disordered" evidence="10">
    <location>
        <begin position="1015"/>
        <end position="1071"/>
    </location>
</feature>
<dbReference type="Gene3D" id="3.30.70.330">
    <property type="match status" value="4"/>
</dbReference>
<dbReference type="Gene3D" id="1.25.40.10">
    <property type="entry name" value="Tetratricopeptide repeat domain"/>
    <property type="match status" value="2"/>
</dbReference>
<dbReference type="STRING" id="747676.F4S041"/>
<evidence type="ECO:0000256" key="7">
    <source>
        <dbReference type="ARBA" id="ARBA00093374"/>
    </source>
</evidence>
<dbReference type="GeneID" id="18936012"/>
<evidence type="ECO:0000256" key="3">
    <source>
        <dbReference type="ARBA" id="ARBA00022737"/>
    </source>
</evidence>
<dbReference type="GO" id="GO:0005688">
    <property type="term" value="C:U6 snRNP"/>
    <property type="evidence" value="ECO:0007669"/>
    <property type="project" value="UniProtKB-ARBA"/>
</dbReference>
<proteinExistence type="predicted"/>
<evidence type="ECO:0000256" key="4">
    <source>
        <dbReference type="ARBA" id="ARBA00022884"/>
    </source>
</evidence>
<protein>
    <recommendedName>
        <fullName evidence="8">U4/U6 snRNA-associated-splicing factor PRP24</fullName>
    </recommendedName>
</protein>
<dbReference type="InParanoid" id="F4S041"/>
<dbReference type="SUPFAM" id="SSF48452">
    <property type="entry name" value="TPR-like"/>
    <property type="match status" value="1"/>
</dbReference>
<evidence type="ECO:0000256" key="9">
    <source>
        <dbReference type="PROSITE-ProRule" id="PRU00176"/>
    </source>
</evidence>
<keyword evidence="4 9" id="KW-0694">RNA-binding</keyword>
<dbReference type="PROSITE" id="PS50102">
    <property type="entry name" value="RRM"/>
    <property type="match status" value="3"/>
</dbReference>
<keyword evidence="5" id="KW-0508">mRNA splicing</keyword>
<dbReference type="GO" id="GO:0008380">
    <property type="term" value="P:RNA splicing"/>
    <property type="evidence" value="ECO:0007669"/>
    <property type="project" value="UniProtKB-KW"/>
</dbReference>
<evidence type="ECO:0000256" key="2">
    <source>
        <dbReference type="ARBA" id="ARBA00022664"/>
    </source>
</evidence>
<name>F4S041_MELLP</name>
<feature type="compositionally biased region" description="Polar residues" evidence="10">
    <location>
        <begin position="1040"/>
        <end position="1056"/>
    </location>
</feature>
<dbReference type="InterPro" id="IPR011990">
    <property type="entry name" value="TPR-like_helical_dom_sf"/>
</dbReference>
<accession>F4S041</accession>
<evidence type="ECO:0000259" key="11">
    <source>
        <dbReference type="PROSITE" id="PS50102"/>
    </source>
</evidence>
<dbReference type="SUPFAM" id="SSF54928">
    <property type="entry name" value="RNA-binding domain, RBD"/>
    <property type="match status" value="3"/>
</dbReference>
<dbReference type="InterPro" id="IPR035979">
    <property type="entry name" value="RBD_domain_sf"/>
</dbReference>
<evidence type="ECO:0000256" key="5">
    <source>
        <dbReference type="ARBA" id="ARBA00023187"/>
    </source>
</evidence>
<dbReference type="GO" id="GO:0006397">
    <property type="term" value="P:mRNA processing"/>
    <property type="evidence" value="ECO:0007669"/>
    <property type="project" value="UniProtKB-KW"/>
</dbReference>
<dbReference type="SMART" id="SM00360">
    <property type="entry name" value="RRM"/>
    <property type="match status" value="4"/>
</dbReference>
<dbReference type="eggNOG" id="KOG0128">
    <property type="taxonomic scope" value="Eukaryota"/>
</dbReference>
<dbReference type="Pfam" id="PF00076">
    <property type="entry name" value="RRM_1"/>
    <property type="match status" value="2"/>
</dbReference>
<comment type="function">
    <text evidence="7">Functions as a recycling factor of the spliceosome, a machinery that forms on each precursor-messenger RNA (pre-mRNA) and catalyzes the removal of introns. Chaperones the re-annealing of U4 and U6 snRNAs (small nuclear RNAs) released from previous rounds of splicing, an initial step in reforming the U4/U6-U5 tri-snRNP (small nuclear ribonucleoprotein) that can reassemble into another spliceosome complex; this step involves binding U6 and facilitating the unwinding of the U6 internal stem loop, followed by base-pairing of U6 to U4.</text>
</comment>
<keyword evidence="6" id="KW-0539">Nucleus</keyword>
<dbReference type="HOGENOM" id="CLU_003925_1_0_1"/>
<dbReference type="AlphaFoldDB" id="F4S041"/>
<dbReference type="InterPro" id="IPR003107">
    <property type="entry name" value="HAT"/>
</dbReference>
<evidence type="ECO:0000256" key="10">
    <source>
        <dbReference type="SAM" id="MobiDB-lite"/>
    </source>
</evidence>
<feature type="domain" description="RRM" evidence="11">
    <location>
        <begin position="915"/>
        <end position="987"/>
    </location>
</feature>
<evidence type="ECO:0000256" key="6">
    <source>
        <dbReference type="ARBA" id="ARBA00023242"/>
    </source>
</evidence>
<feature type="region of interest" description="Disordered" evidence="10">
    <location>
        <begin position="988"/>
        <end position="1007"/>
    </location>
</feature>
<evidence type="ECO:0000256" key="1">
    <source>
        <dbReference type="ARBA" id="ARBA00004123"/>
    </source>
</evidence>
<feature type="compositionally biased region" description="Basic and acidic residues" evidence="10">
    <location>
        <begin position="1062"/>
        <end position="1071"/>
    </location>
</feature>
<feature type="region of interest" description="Disordered" evidence="10">
    <location>
        <begin position="576"/>
        <end position="636"/>
    </location>
</feature>
<dbReference type="VEuPathDB" id="FungiDB:MELLADRAFT_91734"/>
<dbReference type="SMART" id="SM00386">
    <property type="entry name" value="HAT"/>
    <property type="match status" value="5"/>
</dbReference>
<dbReference type="FunCoup" id="F4S041">
    <property type="interactions" value="619"/>
</dbReference>
<keyword evidence="2" id="KW-0507">mRNA processing</keyword>
<sequence>MEATSNSQLETDQISAPADDQDAIFNEMLEVMSALQSNPFDFALHQRNVAVCRKLGAATIEELSQARNLMSEYFPVRDDFFLEWINDLMASQEDPYDPNSVEAVLELYQQASSYAFFPTIESARLQYVIGLYYHARGLEQPTGDLATLMEESINETKMEEDSVNGVKTAEQSPLKDLLTDDKVREVAVDVLDKMGYHLVESSKIWNAWALYEFDTLQKDWGSDAIARFKLFLQSRLRVPHLESDQTFQLYSNFITKHENESYEEEMVAVNELYSPARQQKQDREVHESQLRKSIYSAEAYIKYLAWETTTKNTNFNLVSTLFERAIHDHPNSVEIWGEYFRYLDPSWAICAARRAIRTTPWSGEIWEAAIRTFMNQERNGQTAESVEELCDKAINSKFLEQDVEAIVAFSIGRADFHRRRLDAYLAAGGVDNVEQVDALMQATVKALNYGIDHVKKVPNQFGDPACRLEKYLTALLEHHGREDDAAKVWQKATKQYRESYSIWISAADYEIRRGDLKRAREYYKKAANSKLDYPEYLLQAWITFEHHYGSLEDLEYAVTKTNNLMKGIAARRKRELEQQSGLLQQTSDQSRPIEISETKDLPKASAEVDTEVKKRKAEAADDIPNGGEEKRARFDSAPARNVEGEELKRDRENSTVLVGCLPSNVTEANIKQLFRDVGIDADNTVATVEFMEKESVLPAQTKDKKQLLDVEVSVTLAWRSTLYVTNFPEDATDEWIRSKFGEFGKIFDVRWPSKRFKSTRRFCYVQFTSPDSAQSALALHNTEVAPSQKMSVFISDPLRKKARTDVGANDRELYITCLTKFVQEADLRKLFQPFGDIKGVRMILNEDGHSKGFAFVEFETEASAKAALSMNNVELKKRRIGVTISNSKGTSLVGKNKGKFQAESKLSSAVDQRSRCVKVSKLPEGVQEAIVQQAFESFGKVLKTITYPEKQEAVVEFANAQHAGAVFLHPEAILINGQQVELSVPSSSVKAGSSTVNSNLPLLPRTTTRGKKARLGLGFSGASSGSKPLPGDKPLKETSSHVAPQVSQKPGNSATSGPIGKSQDDFRKMLG</sequence>
<evidence type="ECO:0000313" key="12">
    <source>
        <dbReference type="EMBL" id="EGG01898.1"/>
    </source>
</evidence>
<dbReference type="GO" id="GO:0003723">
    <property type="term" value="F:RNA binding"/>
    <property type="evidence" value="ECO:0007669"/>
    <property type="project" value="UniProtKB-UniRule"/>
</dbReference>
<dbReference type="RefSeq" id="XP_007414732.1">
    <property type="nucleotide sequence ID" value="XM_007414670.1"/>
</dbReference>
<keyword evidence="13" id="KW-1185">Reference proteome</keyword>
<keyword evidence="3" id="KW-0677">Repeat</keyword>
<reference evidence="13" key="1">
    <citation type="journal article" date="2011" name="Proc. Natl. Acad. Sci. U.S.A.">
        <title>Obligate biotrophy features unraveled by the genomic analysis of rust fungi.</title>
        <authorList>
            <person name="Duplessis S."/>
            <person name="Cuomo C.A."/>
            <person name="Lin Y.-C."/>
            <person name="Aerts A."/>
            <person name="Tisserant E."/>
            <person name="Veneault-Fourrey C."/>
            <person name="Joly D.L."/>
            <person name="Hacquard S."/>
            <person name="Amselem J."/>
            <person name="Cantarel B.L."/>
            <person name="Chiu R."/>
            <person name="Coutinho P.M."/>
            <person name="Feau N."/>
            <person name="Field M."/>
            <person name="Frey P."/>
            <person name="Gelhaye E."/>
            <person name="Goldberg J."/>
            <person name="Grabherr M.G."/>
            <person name="Kodira C.D."/>
            <person name="Kohler A."/>
            <person name="Kuees U."/>
            <person name="Lindquist E.A."/>
            <person name="Lucas S.M."/>
            <person name="Mago R."/>
            <person name="Mauceli E."/>
            <person name="Morin E."/>
            <person name="Murat C."/>
            <person name="Pangilinan J.L."/>
            <person name="Park R."/>
            <person name="Pearson M."/>
            <person name="Quesneville H."/>
            <person name="Rouhier N."/>
            <person name="Sakthikumar S."/>
            <person name="Salamov A.A."/>
            <person name="Schmutz J."/>
            <person name="Selles B."/>
            <person name="Shapiro H."/>
            <person name="Tanguay P."/>
            <person name="Tuskan G.A."/>
            <person name="Henrissat B."/>
            <person name="Van de Peer Y."/>
            <person name="Rouze P."/>
            <person name="Ellis J.G."/>
            <person name="Dodds P.N."/>
            <person name="Schein J.E."/>
            <person name="Zhong S."/>
            <person name="Hamelin R.C."/>
            <person name="Grigoriev I.V."/>
            <person name="Szabo L.J."/>
            <person name="Martin F."/>
        </authorList>
    </citation>
    <scope>NUCLEOTIDE SEQUENCE [LARGE SCALE GENOMIC DNA]</scope>
    <source>
        <strain evidence="13">98AG31 / pathotype 3-4-7</strain>
    </source>
</reference>
<feature type="compositionally biased region" description="Polar residues" evidence="10">
    <location>
        <begin position="578"/>
        <end position="590"/>
    </location>
</feature>
<dbReference type="InterPro" id="IPR012677">
    <property type="entry name" value="Nucleotide-bd_a/b_plait_sf"/>
</dbReference>
<dbReference type="FunFam" id="3.30.70.330:FF:000365">
    <property type="entry name" value="U4/U6 snRNA-associated-splicing factor PRP24"/>
    <property type="match status" value="1"/>
</dbReference>
<dbReference type="Proteomes" id="UP000001072">
    <property type="component" value="Unassembled WGS sequence"/>
</dbReference>
<dbReference type="KEGG" id="mlr:MELLADRAFT_91734"/>
<dbReference type="OrthoDB" id="360390at2759"/>
<feature type="compositionally biased region" description="Low complexity" evidence="10">
    <location>
        <begin position="1015"/>
        <end position="1026"/>
    </location>
</feature>
<comment type="subcellular location">
    <subcellularLocation>
        <location evidence="1">Nucleus</location>
    </subcellularLocation>
</comment>
<feature type="compositionally biased region" description="Low complexity" evidence="10">
    <location>
        <begin position="988"/>
        <end position="998"/>
    </location>
</feature>
<gene>
    <name evidence="12" type="ORF">MELLADRAFT_91734</name>
</gene>
<dbReference type="InterPro" id="IPR000504">
    <property type="entry name" value="RRM_dom"/>
</dbReference>
<feature type="domain" description="RRM" evidence="11">
    <location>
        <begin position="720"/>
        <end position="797"/>
    </location>
</feature>
<dbReference type="PANTHER" id="PTHR24012">
    <property type="entry name" value="RNA BINDING PROTEIN"/>
    <property type="match status" value="1"/>
</dbReference>
<dbReference type="EMBL" id="GL883134">
    <property type="protein sequence ID" value="EGG01898.1"/>
    <property type="molecule type" value="Genomic_DNA"/>
</dbReference>
<organism evidence="13">
    <name type="scientific">Melampsora larici-populina (strain 98AG31 / pathotype 3-4-7)</name>
    <name type="common">Poplar leaf rust fungus</name>
    <dbReference type="NCBI Taxonomy" id="747676"/>
    <lineage>
        <taxon>Eukaryota</taxon>
        <taxon>Fungi</taxon>
        <taxon>Dikarya</taxon>
        <taxon>Basidiomycota</taxon>
        <taxon>Pucciniomycotina</taxon>
        <taxon>Pucciniomycetes</taxon>
        <taxon>Pucciniales</taxon>
        <taxon>Melampsoraceae</taxon>
        <taxon>Melampsora</taxon>
    </lineage>
</organism>
<evidence type="ECO:0000256" key="8">
    <source>
        <dbReference type="ARBA" id="ARBA00093627"/>
    </source>
</evidence>
<evidence type="ECO:0000313" key="13">
    <source>
        <dbReference type="Proteomes" id="UP000001072"/>
    </source>
</evidence>